<comment type="caution">
    <text evidence="5">The sequence shown here is derived from an EMBL/GenBank/DDBJ whole genome shotgun (WGS) entry which is preliminary data.</text>
</comment>
<keyword evidence="6" id="KW-1185">Reference proteome</keyword>
<gene>
    <name evidence="5" type="ORF">PHAMO_200022</name>
</gene>
<dbReference type="Pfam" id="PF25973">
    <property type="entry name" value="BSH_CzcB"/>
    <property type="match status" value="1"/>
</dbReference>
<sequence>MTKRLNLKRVGVGLAVLAIVTVGTAALWPAPPRAVDEPPAAAHDVGESDDEGLTIPPEAMKQAGIVIEPLRLHSLADTIQAPGEVVSNRYGSGVVTPPTTGQITERRVAIGTKVRKGQVLAVMFSAEMAEAQGQFQIADQEWRRVRDLGKDIVSEKRFNEAAMQRQQAMTRLLGFGIAAREIEALAKRNGGVAGQVPLLSPQDGTVASDDFALGELVTPGKILFTVTDQRTAWVDARISPTQAQKLHEGQAAIARIGDESRPAVIRSIHPALDEVTRTVGVRLEVGNDDGRLRPGLFIDIDIPVAAATPVTAVPVDAVMRGPDGDWVVYTADESGRLRAVEVTVLRTAKTMTAIDGIAPGTPVVVTGAFFVQSEAAKGAFDVHNH</sequence>
<comment type="similarity">
    <text evidence="1">Belongs to the membrane fusion protein (MFP) (TC 8.A.1) family.</text>
</comment>
<evidence type="ECO:0000313" key="5">
    <source>
        <dbReference type="EMBL" id="CCG40437.1"/>
    </source>
</evidence>
<dbReference type="Gene3D" id="2.40.50.100">
    <property type="match status" value="1"/>
</dbReference>
<keyword evidence="2" id="KW-0813">Transport</keyword>
<dbReference type="GO" id="GO:0022857">
    <property type="term" value="F:transmembrane transporter activity"/>
    <property type="evidence" value="ECO:0007669"/>
    <property type="project" value="InterPro"/>
</dbReference>
<dbReference type="AlphaFoldDB" id="H8FPZ9"/>
<dbReference type="PANTHER" id="PTHR30097:SF16">
    <property type="entry name" value="CATION EFFLUX SYSTEM (CZCB-LIKE)"/>
    <property type="match status" value="1"/>
</dbReference>
<dbReference type="GO" id="GO:0016020">
    <property type="term" value="C:membrane"/>
    <property type="evidence" value="ECO:0007669"/>
    <property type="project" value="InterPro"/>
</dbReference>
<feature type="domain" description="CzcB-like barrel-sandwich hybrid" evidence="4">
    <location>
        <begin position="94"/>
        <end position="228"/>
    </location>
</feature>
<dbReference type="Pfam" id="PF25954">
    <property type="entry name" value="Beta-barrel_RND_2"/>
    <property type="match status" value="1"/>
</dbReference>
<evidence type="ECO:0000256" key="2">
    <source>
        <dbReference type="ARBA" id="ARBA00022448"/>
    </source>
</evidence>
<dbReference type="SUPFAM" id="SSF111369">
    <property type="entry name" value="HlyD-like secretion proteins"/>
    <property type="match status" value="1"/>
</dbReference>
<dbReference type="RefSeq" id="WP_002726714.1">
    <property type="nucleotide sequence ID" value="NZ_CAHP01000013.1"/>
</dbReference>
<organism evidence="5 6">
    <name type="scientific">Magnetospirillum molischianum DSM 120</name>
    <dbReference type="NCBI Taxonomy" id="1150626"/>
    <lineage>
        <taxon>Bacteria</taxon>
        <taxon>Pseudomonadati</taxon>
        <taxon>Pseudomonadota</taxon>
        <taxon>Alphaproteobacteria</taxon>
        <taxon>Rhodospirillales</taxon>
        <taxon>Rhodospirillaceae</taxon>
        <taxon>Magnetospirillum</taxon>
    </lineage>
</organism>
<evidence type="ECO:0000313" key="6">
    <source>
        <dbReference type="Proteomes" id="UP000004169"/>
    </source>
</evidence>
<dbReference type="InterPro" id="IPR058647">
    <property type="entry name" value="BSH_CzcB-like"/>
</dbReference>
<reference evidence="5 6" key="1">
    <citation type="journal article" date="2012" name="J. Bacteriol.">
        <title>Draft Genome Sequence of the Purple Photosynthetic Bacterium Phaeospirillum molischianum DSM120, a Particularly Versatile Bacterium.</title>
        <authorList>
            <person name="Duquesne K."/>
            <person name="Prima V."/>
            <person name="Ji B."/>
            <person name="Rouy Z."/>
            <person name="Medigue C."/>
            <person name="Talla E."/>
            <person name="Sturgis J.N."/>
        </authorList>
    </citation>
    <scope>NUCLEOTIDE SEQUENCE [LARGE SCALE GENOMIC DNA]</scope>
    <source>
        <strain evidence="6">DSM120</strain>
    </source>
</reference>
<feature type="domain" description="CusB-like beta-barrel" evidence="3">
    <location>
        <begin position="232"/>
        <end position="301"/>
    </location>
</feature>
<dbReference type="InterPro" id="IPR058792">
    <property type="entry name" value="Beta-barrel_RND_2"/>
</dbReference>
<dbReference type="STRING" id="1150626.PHAMO_200022"/>
<evidence type="ECO:0000256" key="1">
    <source>
        <dbReference type="ARBA" id="ARBA00009477"/>
    </source>
</evidence>
<evidence type="ECO:0000259" key="4">
    <source>
        <dbReference type="Pfam" id="PF25973"/>
    </source>
</evidence>
<evidence type="ECO:0000259" key="3">
    <source>
        <dbReference type="Pfam" id="PF25954"/>
    </source>
</evidence>
<name>H8FPZ9_MAGML</name>
<dbReference type="EMBL" id="CAHP01000013">
    <property type="protein sequence ID" value="CCG40437.1"/>
    <property type="molecule type" value="Genomic_DNA"/>
</dbReference>
<dbReference type="OrthoDB" id="9816569at2"/>
<proteinExistence type="inferred from homology"/>
<dbReference type="NCBIfam" id="TIGR01730">
    <property type="entry name" value="RND_mfp"/>
    <property type="match status" value="1"/>
</dbReference>
<dbReference type="InterPro" id="IPR051909">
    <property type="entry name" value="MFP_Cation_Efflux"/>
</dbReference>
<dbReference type="Gene3D" id="2.40.30.170">
    <property type="match status" value="1"/>
</dbReference>
<protein>
    <submittedName>
        <fullName evidence="5">Uncharacterized protein</fullName>
    </submittedName>
</protein>
<dbReference type="PANTHER" id="PTHR30097">
    <property type="entry name" value="CATION EFFLUX SYSTEM PROTEIN CUSB"/>
    <property type="match status" value="1"/>
</dbReference>
<dbReference type="Gene3D" id="2.40.420.20">
    <property type="match status" value="1"/>
</dbReference>
<accession>H8FPZ9</accession>
<dbReference type="InterPro" id="IPR006143">
    <property type="entry name" value="RND_pump_MFP"/>
</dbReference>
<dbReference type="eggNOG" id="COG0845">
    <property type="taxonomic scope" value="Bacteria"/>
</dbReference>
<dbReference type="Proteomes" id="UP000004169">
    <property type="component" value="Unassembled WGS sequence"/>
</dbReference>